<dbReference type="PANTHER" id="PTHR10736:SF0">
    <property type="entry name" value="BESTROPHIN HOMOLOG"/>
    <property type="match status" value="1"/>
</dbReference>
<feature type="transmembrane region" description="Helical" evidence="6">
    <location>
        <begin position="38"/>
        <end position="56"/>
    </location>
</feature>
<keyword evidence="6" id="KW-0868">Chloride</keyword>
<feature type="region of interest" description="Disordered" evidence="7">
    <location>
        <begin position="406"/>
        <end position="427"/>
    </location>
</feature>
<evidence type="ECO:0000256" key="2">
    <source>
        <dbReference type="ARBA" id="ARBA00022692"/>
    </source>
</evidence>
<keyword evidence="6" id="KW-0813">Transport</keyword>
<organism evidence="8 9">
    <name type="scientific">Daphnia magna</name>
    <dbReference type="NCBI Taxonomy" id="35525"/>
    <lineage>
        <taxon>Eukaryota</taxon>
        <taxon>Metazoa</taxon>
        <taxon>Ecdysozoa</taxon>
        <taxon>Arthropoda</taxon>
        <taxon>Crustacea</taxon>
        <taxon>Branchiopoda</taxon>
        <taxon>Diplostraca</taxon>
        <taxon>Cladocera</taxon>
        <taxon>Anomopoda</taxon>
        <taxon>Daphniidae</taxon>
        <taxon>Daphnia</taxon>
    </lineage>
</organism>
<keyword evidence="2 6" id="KW-0812">Transmembrane</keyword>
<evidence type="ECO:0000256" key="6">
    <source>
        <dbReference type="RuleBase" id="RU363126"/>
    </source>
</evidence>
<keyword evidence="6" id="KW-0407">Ion channel</keyword>
<evidence type="ECO:0000256" key="1">
    <source>
        <dbReference type="ARBA" id="ARBA00004370"/>
    </source>
</evidence>
<dbReference type="Proteomes" id="UP001234178">
    <property type="component" value="Unassembled WGS sequence"/>
</dbReference>
<feature type="compositionally biased region" description="Basic and acidic residues" evidence="7">
    <location>
        <begin position="411"/>
        <end position="421"/>
    </location>
</feature>
<name>A0ABR0ABC2_9CRUS</name>
<dbReference type="EMBL" id="JAOYFB010000037">
    <property type="protein sequence ID" value="KAK4022417.1"/>
    <property type="molecule type" value="Genomic_DNA"/>
</dbReference>
<feature type="transmembrane region" description="Helical" evidence="6">
    <location>
        <begin position="229"/>
        <end position="254"/>
    </location>
</feature>
<keyword evidence="4 6" id="KW-0472">Membrane</keyword>
<keyword evidence="6" id="KW-0406">Ion transport</keyword>
<gene>
    <name evidence="8" type="ORF">OUZ56_007885</name>
</gene>
<dbReference type="PANTHER" id="PTHR10736">
    <property type="entry name" value="BESTROPHIN"/>
    <property type="match status" value="1"/>
</dbReference>
<feature type="region of interest" description="Disordered" evidence="7">
    <location>
        <begin position="620"/>
        <end position="721"/>
    </location>
</feature>
<dbReference type="InterPro" id="IPR021134">
    <property type="entry name" value="Bestrophin-like"/>
</dbReference>
<sequence>MKAFGFRSKNCGIFDGFKSVFPLFKWRSSLYKLCYKELIFLLIPYLILTVVYRYALNEDGKRLFEELVRYFDRYLEMISLPFILGFYVATVAARWWQQYMALPWPDRLILTVAAYIQGTDSESRKLKKTLVRHCNLMGVLLIRSLATSVSKRKKTLEDAVKSGFMTKTEMRCYESIESDVNLYWLPGLWFAQNLQEAFMKGHIKDTYAVKLIMEELLDFRGKCGTLWTYSWISIPLIYTQVVTLAVYSFFFACIMGHQRIVDQTSPEDGLTADLYYGLSLVLKFFFYMGLLKLAEQMICPYGNGDEHFDVDFLLNRHAEVIQLGTDTLSEQCPLASQELLSQGENSLEEKDPDNDEEQKMKSTDYPYDSAALRKFSALNNLRRPTRVSLQNGNAAVPSFANSDATLQSVQHEPDNPSHSHSEISTTSRMPMQNAARQGFARYLKNSTDNCRHVRGRCQTTPWTGVHNHRNPEPQEIRYLKVQYHARVFLARTGSMVGLTAKLVEKYHLRWPANVLYDSMKDLAATCARTGRIWPRAPIWHEDPEWLVYRRRMRAASRRAGAARVEKYHLRWPANVLYDSMKDLAATCARTGRIWPRAPIWHEDPECLVYRRRMRAASRRAGAARADGEGVQALESAGEGVQTPEPIGEGVQTPEPIGEEVQAPEPAGEGAQTPEPIGEGVRAPEQAGEGVHAPEPAGEGNQIPEPAGEDALSPEQAGEVAQ</sequence>
<evidence type="ECO:0000256" key="4">
    <source>
        <dbReference type="ARBA" id="ARBA00023136"/>
    </source>
</evidence>
<evidence type="ECO:0000313" key="8">
    <source>
        <dbReference type="EMBL" id="KAK4022417.1"/>
    </source>
</evidence>
<feature type="transmembrane region" description="Helical" evidence="6">
    <location>
        <begin position="77"/>
        <end position="96"/>
    </location>
</feature>
<accession>A0ABR0ABC2</accession>
<protein>
    <recommendedName>
        <fullName evidence="6">Bestrophin homolog</fullName>
    </recommendedName>
</protein>
<keyword evidence="6" id="KW-0869">Chloride channel</keyword>
<evidence type="ECO:0000313" key="9">
    <source>
        <dbReference type="Proteomes" id="UP001234178"/>
    </source>
</evidence>
<evidence type="ECO:0000256" key="5">
    <source>
        <dbReference type="ARBA" id="ARBA00034769"/>
    </source>
</evidence>
<feature type="transmembrane region" description="Helical" evidence="6">
    <location>
        <begin position="274"/>
        <end position="294"/>
    </location>
</feature>
<keyword evidence="6" id="KW-1003">Cell membrane</keyword>
<proteinExistence type="inferred from homology"/>
<evidence type="ECO:0000256" key="7">
    <source>
        <dbReference type="SAM" id="MobiDB-lite"/>
    </source>
</evidence>
<comment type="function">
    <text evidence="6">Forms chloride channels.</text>
</comment>
<dbReference type="InterPro" id="IPR000615">
    <property type="entry name" value="Bestrophin"/>
</dbReference>
<keyword evidence="9" id="KW-1185">Reference proteome</keyword>
<keyword evidence="3 6" id="KW-1133">Transmembrane helix</keyword>
<reference evidence="8 9" key="1">
    <citation type="journal article" date="2023" name="Nucleic Acids Res.">
        <title>The hologenome of Daphnia magna reveals possible DNA methylation and microbiome-mediated evolution of the host genome.</title>
        <authorList>
            <person name="Chaturvedi A."/>
            <person name="Li X."/>
            <person name="Dhandapani V."/>
            <person name="Marshall H."/>
            <person name="Kissane S."/>
            <person name="Cuenca-Cambronero M."/>
            <person name="Asole G."/>
            <person name="Calvet F."/>
            <person name="Ruiz-Romero M."/>
            <person name="Marangio P."/>
            <person name="Guigo R."/>
            <person name="Rago D."/>
            <person name="Mirbahai L."/>
            <person name="Eastwood N."/>
            <person name="Colbourne J.K."/>
            <person name="Zhou J."/>
            <person name="Mallon E."/>
            <person name="Orsini L."/>
        </authorList>
    </citation>
    <scope>NUCLEOTIDE SEQUENCE [LARGE SCALE GENOMIC DNA]</scope>
    <source>
        <strain evidence="8">LRV0_1</strain>
    </source>
</reference>
<dbReference type="Pfam" id="PF01062">
    <property type="entry name" value="Bestrophin"/>
    <property type="match status" value="1"/>
</dbReference>
<comment type="similarity">
    <text evidence="5 6">Belongs to the anion channel-forming bestrophin (TC 1.A.46) family. Calcium-sensitive chloride channel subfamily.</text>
</comment>
<evidence type="ECO:0000256" key="3">
    <source>
        <dbReference type="ARBA" id="ARBA00022989"/>
    </source>
</evidence>
<comment type="caution">
    <text evidence="8">The sequence shown here is derived from an EMBL/GenBank/DDBJ whole genome shotgun (WGS) entry which is preliminary data.</text>
</comment>
<comment type="subcellular location">
    <subcellularLocation>
        <location evidence="6">Cell membrane</location>
        <topology evidence="6">Multi-pass membrane protein</topology>
    </subcellularLocation>
    <subcellularLocation>
        <location evidence="1">Membrane</location>
    </subcellularLocation>
</comment>
<feature type="region of interest" description="Disordered" evidence="7">
    <location>
        <begin position="342"/>
        <end position="363"/>
    </location>
</feature>